<sequence>MLSVERTNNKGEVEVAICPLCNLQVEFMGAPMVRCYTTGETYEQDEIVWTPKSRVSKRTGYDAENIRGNGVEDFLPNALPAEEECEE</sequence>
<protein>
    <submittedName>
        <fullName evidence="1">Uncharacterized protein</fullName>
    </submittedName>
</protein>
<dbReference type="EMBL" id="LNQE01001516">
    <property type="protein sequence ID" value="KUG16068.1"/>
    <property type="molecule type" value="Genomic_DNA"/>
</dbReference>
<reference evidence="1" key="1">
    <citation type="journal article" date="2015" name="Proc. Natl. Acad. Sci. U.S.A.">
        <title>Networks of energetic and metabolic interactions define dynamics in microbial communities.</title>
        <authorList>
            <person name="Embree M."/>
            <person name="Liu J.K."/>
            <person name="Al-Bassam M.M."/>
            <person name="Zengler K."/>
        </authorList>
    </citation>
    <scope>NUCLEOTIDE SEQUENCE</scope>
</reference>
<proteinExistence type="predicted"/>
<evidence type="ECO:0000313" key="1">
    <source>
        <dbReference type="EMBL" id="KUG16068.1"/>
    </source>
</evidence>
<name>A0A0W8F5B8_9ZZZZ</name>
<dbReference type="AlphaFoldDB" id="A0A0W8F5B8"/>
<organism evidence="1">
    <name type="scientific">hydrocarbon metagenome</name>
    <dbReference type="NCBI Taxonomy" id="938273"/>
    <lineage>
        <taxon>unclassified sequences</taxon>
        <taxon>metagenomes</taxon>
        <taxon>ecological metagenomes</taxon>
    </lineage>
</organism>
<comment type="caution">
    <text evidence="1">The sequence shown here is derived from an EMBL/GenBank/DDBJ whole genome shotgun (WGS) entry which is preliminary data.</text>
</comment>
<accession>A0A0W8F5B8</accession>
<gene>
    <name evidence="1" type="ORF">ASZ90_014297</name>
</gene>